<dbReference type="Pfam" id="PF01244">
    <property type="entry name" value="Peptidase_M19"/>
    <property type="match status" value="2"/>
</dbReference>
<dbReference type="PANTHER" id="PTHR10443:SF9">
    <property type="entry name" value="DIPEPTIDASE 2"/>
    <property type="match status" value="1"/>
</dbReference>
<evidence type="ECO:0000256" key="6">
    <source>
        <dbReference type="ARBA" id="ARBA00011748"/>
    </source>
</evidence>
<keyword evidence="7 14" id="KW-0472">Membrane</keyword>
<dbReference type="GO" id="GO:0098552">
    <property type="term" value="C:side of membrane"/>
    <property type="evidence" value="ECO:0007669"/>
    <property type="project" value="UniProtKB-KW"/>
</dbReference>
<evidence type="ECO:0000256" key="14">
    <source>
        <dbReference type="RuleBase" id="RU341113"/>
    </source>
</evidence>
<comment type="catalytic activity">
    <reaction evidence="13">
        <text>L-cystine-bis-glycine + 2 H2O = L-cystine + 2 glycine</text>
        <dbReference type="Rhea" id="RHEA:60520"/>
        <dbReference type="ChEBI" id="CHEBI:15377"/>
        <dbReference type="ChEBI" id="CHEBI:35491"/>
        <dbReference type="ChEBI" id="CHEBI:57305"/>
        <dbReference type="ChEBI" id="CHEBI:143812"/>
    </reaction>
</comment>
<keyword evidence="10 14" id="KW-0482">Metalloprotease</keyword>
<name>A0A8J6AS67_GALPY</name>
<dbReference type="EC" id="3.4.13.19" evidence="14"/>
<feature type="compositionally biased region" description="Polar residues" evidence="15">
    <location>
        <begin position="95"/>
        <end position="113"/>
    </location>
</feature>
<keyword evidence="8 14" id="KW-0862">Zinc</keyword>
<keyword evidence="14" id="KW-0479">Metal-binding</keyword>
<dbReference type="EMBL" id="JAGFMF010011458">
    <property type="protein sequence ID" value="KAG8521740.1"/>
    <property type="molecule type" value="Genomic_DNA"/>
</dbReference>
<dbReference type="PROSITE" id="PS51365">
    <property type="entry name" value="RENAL_DIPEPTIDASE_2"/>
    <property type="match status" value="2"/>
</dbReference>
<dbReference type="PROSITE" id="PS00869">
    <property type="entry name" value="RENAL_DIPEPTIDASE_1"/>
    <property type="match status" value="2"/>
</dbReference>
<protein>
    <recommendedName>
        <fullName evidence="14">Dipeptidase</fullName>
        <ecNumber evidence="14">3.4.13.19</ecNumber>
    </recommendedName>
</protein>
<evidence type="ECO:0000256" key="13">
    <source>
        <dbReference type="ARBA" id="ARBA00048518"/>
    </source>
</evidence>
<comment type="catalytic activity">
    <reaction evidence="3 14">
        <text>an L-aminoacyl-L-amino acid + H2O = 2 an L-alpha-amino acid</text>
        <dbReference type="Rhea" id="RHEA:48940"/>
        <dbReference type="ChEBI" id="CHEBI:15377"/>
        <dbReference type="ChEBI" id="CHEBI:59869"/>
        <dbReference type="ChEBI" id="CHEBI:77460"/>
        <dbReference type="EC" id="3.4.13.19"/>
    </reaction>
</comment>
<comment type="subcellular location">
    <subcellularLocation>
        <location evidence="5">Apical cell membrane</location>
        <topology evidence="5">Lipid-anchor</topology>
        <topology evidence="5">GPI-anchor</topology>
    </subcellularLocation>
    <subcellularLocation>
        <location evidence="14">Membrane</location>
        <topology evidence="14">Lipid-anchor</topology>
        <topology evidence="14">GPI-anchor</topology>
    </subcellularLocation>
</comment>
<keyword evidence="7 14" id="KW-0325">Glycoprotein</keyword>
<dbReference type="FunFam" id="3.20.20.140:FF:000030">
    <property type="entry name" value="Dipeptidase"/>
    <property type="match status" value="2"/>
</dbReference>
<keyword evidence="7 14" id="KW-0449">Lipoprotein</keyword>
<evidence type="ECO:0000256" key="9">
    <source>
        <dbReference type="ARBA" id="ARBA00022997"/>
    </source>
</evidence>
<evidence type="ECO:0000256" key="3">
    <source>
        <dbReference type="ARBA" id="ARBA00001670"/>
    </source>
</evidence>
<dbReference type="CDD" id="cd01301">
    <property type="entry name" value="rDP_like"/>
    <property type="match status" value="2"/>
</dbReference>
<evidence type="ECO:0000256" key="7">
    <source>
        <dbReference type="ARBA" id="ARBA00022622"/>
    </source>
</evidence>
<dbReference type="GO" id="GO:0016324">
    <property type="term" value="C:apical plasma membrane"/>
    <property type="evidence" value="ECO:0007669"/>
    <property type="project" value="UniProtKB-SubCell"/>
</dbReference>
<evidence type="ECO:0000256" key="4">
    <source>
        <dbReference type="ARBA" id="ARBA00001947"/>
    </source>
</evidence>
<keyword evidence="9 14" id="KW-0224">Dipeptidase</keyword>
<evidence type="ECO:0000256" key="8">
    <source>
        <dbReference type="ARBA" id="ARBA00022833"/>
    </source>
</evidence>
<evidence type="ECO:0000256" key="11">
    <source>
        <dbReference type="ARBA" id="ARBA00029402"/>
    </source>
</evidence>
<comment type="catalytic activity">
    <reaction evidence="12">
        <text>leukotriene D4 + H2O = leukotriene E4 + glycine</text>
        <dbReference type="Rhea" id="RHEA:48616"/>
        <dbReference type="ChEBI" id="CHEBI:15377"/>
        <dbReference type="ChEBI" id="CHEBI:57305"/>
        <dbReference type="ChEBI" id="CHEBI:57462"/>
        <dbReference type="ChEBI" id="CHEBI:63166"/>
    </reaction>
</comment>
<comment type="similarity">
    <text evidence="14">Belongs to the metallo-dependent hydrolases superfamily. Peptidase M19 family.</text>
</comment>
<dbReference type="GO" id="GO:0070573">
    <property type="term" value="F:metallodipeptidase activity"/>
    <property type="evidence" value="ECO:0007669"/>
    <property type="project" value="InterPro"/>
</dbReference>
<evidence type="ECO:0000256" key="15">
    <source>
        <dbReference type="SAM" id="MobiDB-lite"/>
    </source>
</evidence>
<evidence type="ECO:0000256" key="5">
    <source>
        <dbReference type="ARBA" id="ARBA00004303"/>
    </source>
</evidence>
<dbReference type="OrthoDB" id="445695at2759"/>
<keyword evidence="7 14" id="KW-0336">GPI-anchor</keyword>
<gene>
    <name evidence="16" type="ORF">J0S82_013868</name>
</gene>
<comment type="caution">
    <text evidence="16">The sequence shown here is derived from an EMBL/GenBank/DDBJ whole genome shotgun (WGS) entry which is preliminary data.</text>
</comment>
<evidence type="ECO:0000256" key="12">
    <source>
        <dbReference type="ARBA" id="ARBA00048210"/>
    </source>
</evidence>
<evidence type="ECO:0000256" key="10">
    <source>
        <dbReference type="ARBA" id="ARBA00023049"/>
    </source>
</evidence>
<feature type="region of interest" description="Disordered" evidence="15">
    <location>
        <begin position="93"/>
        <end position="145"/>
    </location>
</feature>
<sequence length="1010" mass="110649">MVAASRGRYGLCACLHVQRRQAPREASRPVSEADCRDSTVAIWPSLAPLRLWDRPLPVCDRPNMGPTGLDGPSAFGGRPLLLLLLLSLLPPPGTHAQSTSDAPSAQTTPGASGTPTTLNNPSLPSTSTTPKAPSTPITPGGPSASSLLERARTLMRNYPLVDGHNDIALVLRQFYYNRLQNVNLRNFSDGQTNLDRLRDGLVGAQFWSAYVPCLTQDRDAVLLTLEQIDLIHRMCASYSELELVTSVEALNNTQKLACLIGVEGGHSLDSSLSILRTFYMLGVRYLTLTHTCNTPWAESSTKGIHAFYSNISGLTSFGEKVVAEMNRLGMMVDLSHVSDAVARRALEVSQAPVIFSHSAARAVCENSRNVPDEILQLLKKNGGIVMVSLSVGVLQCNPSANVSTVADHFDHIRAVIGSKFIGIGGDYDGAGKFPEGLEDVSTYPVLIEELLRRGWSEEELQGVLRGNLLRVFKQVEQVREEKSGQSPLEDEFPWTDEQLESPCRSILPSRPQRQYLVPEQKITKTPRLSSKWSFSKSPHLTPGLTVMATFPVLIVWLCMAPTELQGPRALCPPWLLHLLLLLSLSRAANTQSTSVISNAPTTSGIPKASTLRERAQALMLNFPLVEGHNHLPLLLRQLFQNRLQDVNLNNFSRGQTSLDKLRDGLVGAQFWSAYAPCLTQDRDAVLLTLEQIDLIHRMCASYSELELVTSAEGLKRTQKLACLIGVEGGHSLDSSLSVLRSLYLLGVRYLALTSTCSTPWAESATKFKHPFYTNVIGLTSFGEKVVREMNRLGMMVDLSYASDTLAQRVLTVSTAPVIFSHSAARAVCDNLLNVPDDILQLLKNNGGIVMVTLSMGVLQCNLFANVSTVADHFDHIRTVIGSEFIGIGASYDGSGRFPEGLEDVSTYPVLIAELLRRGWSEEELQGVLRGNLLRVFGQVEQVREENSGESPVEDEFPDRQGGRFCHSHHLTTHPQVTKWPTKRLSKASTASPHLIFALMAAATYLVTNLA</sequence>
<dbReference type="SUPFAM" id="SSF51556">
    <property type="entry name" value="Metallo-dependent hydrolases"/>
    <property type="match status" value="2"/>
</dbReference>
<dbReference type="Proteomes" id="UP000700334">
    <property type="component" value="Unassembled WGS sequence"/>
</dbReference>
<evidence type="ECO:0000313" key="17">
    <source>
        <dbReference type="Proteomes" id="UP000700334"/>
    </source>
</evidence>
<evidence type="ECO:0000313" key="16">
    <source>
        <dbReference type="EMBL" id="KAG8521740.1"/>
    </source>
</evidence>
<comment type="cofactor">
    <cofactor evidence="4 14">
        <name>Zn(2+)</name>
        <dbReference type="ChEBI" id="CHEBI:29105"/>
    </cofactor>
</comment>
<dbReference type="InterPro" id="IPR008257">
    <property type="entry name" value="Pept_M19"/>
</dbReference>
<dbReference type="Gene3D" id="3.20.20.140">
    <property type="entry name" value="Metal-dependent hydrolases"/>
    <property type="match status" value="2"/>
</dbReference>
<comment type="catalytic activity">
    <reaction evidence="2">
        <text>a beta-lactam + H2O = a substituted beta-amino acid</text>
        <dbReference type="Rhea" id="RHEA:20401"/>
        <dbReference type="ChEBI" id="CHEBI:15377"/>
        <dbReference type="ChEBI" id="CHEBI:35627"/>
        <dbReference type="ChEBI" id="CHEBI:140347"/>
        <dbReference type="EC" id="3.5.2.6"/>
    </reaction>
</comment>
<evidence type="ECO:0000256" key="1">
    <source>
        <dbReference type="ARBA" id="ARBA00000437"/>
    </source>
</evidence>
<organism evidence="16 17">
    <name type="scientific">Galemys pyrenaicus</name>
    <name type="common">Iberian desman</name>
    <name type="synonym">Pyrenean desman</name>
    <dbReference type="NCBI Taxonomy" id="202257"/>
    <lineage>
        <taxon>Eukaryota</taxon>
        <taxon>Metazoa</taxon>
        <taxon>Chordata</taxon>
        <taxon>Craniata</taxon>
        <taxon>Vertebrata</taxon>
        <taxon>Euteleostomi</taxon>
        <taxon>Mammalia</taxon>
        <taxon>Eutheria</taxon>
        <taxon>Laurasiatheria</taxon>
        <taxon>Eulipotyphla</taxon>
        <taxon>Talpidae</taxon>
        <taxon>Galemys</taxon>
    </lineage>
</organism>
<proteinExistence type="inferred from homology"/>
<comment type="catalytic activity">
    <reaction evidence="1">
        <text>glycyldehydrophenylalanine + H2O = 2,3-didehydrophenylalanine + glycine</text>
        <dbReference type="Rhea" id="RHEA:62704"/>
        <dbReference type="ChEBI" id="CHEBI:15377"/>
        <dbReference type="ChEBI" id="CHEBI:57305"/>
        <dbReference type="ChEBI" id="CHEBI:145925"/>
        <dbReference type="ChEBI" id="CHEBI:145926"/>
    </reaction>
</comment>
<dbReference type="GO" id="GO:0008800">
    <property type="term" value="F:beta-lactamase activity"/>
    <property type="evidence" value="ECO:0007669"/>
    <property type="project" value="UniProtKB-EC"/>
</dbReference>
<keyword evidence="14" id="KW-1015">Disulfide bond</keyword>
<dbReference type="InterPro" id="IPR000180">
    <property type="entry name" value="Dipep_AS"/>
</dbReference>
<dbReference type="GO" id="GO:0006508">
    <property type="term" value="P:proteolysis"/>
    <property type="evidence" value="ECO:0007669"/>
    <property type="project" value="UniProtKB-KW"/>
</dbReference>
<dbReference type="AlphaFoldDB" id="A0A8J6AS67"/>
<dbReference type="GO" id="GO:0046872">
    <property type="term" value="F:metal ion binding"/>
    <property type="evidence" value="ECO:0007669"/>
    <property type="project" value="UniProtKB-UniRule"/>
</dbReference>
<comment type="subunit">
    <text evidence="6 14">Homodimer; disulfide-linked.</text>
</comment>
<dbReference type="InterPro" id="IPR032466">
    <property type="entry name" value="Metal_Hydrolase"/>
</dbReference>
<accession>A0A8J6AS67</accession>
<comment type="function">
    <text evidence="11">Independently of its dipeptidase activity, acts as an adhesion receptor for neutrophil recruitment from bloodstream into inflamed lungs and liver.</text>
</comment>
<reference evidence="16" key="1">
    <citation type="journal article" date="2021" name="Evol. Appl.">
        <title>The genome of the Pyrenean desman and the effects of bottlenecks and inbreeding on the genomic landscape of an endangered species.</title>
        <authorList>
            <person name="Escoda L."/>
            <person name="Castresana J."/>
        </authorList>
    </citation>
    <scope>NUCLEOTIDE SEQUENCE</scope>
    <source>
        <strain evidence="16">IBE-C5619</strain>
    </source>
</reference>
<keyword evidence="17" id="KW-1185">Reference proteome</keyword>
<evidence type="ECO:0000256" key="2">
    <source>
        <dbReference type="ARBA" id="ARBA00001526"/>
    </source>
</evidence>
<feature type="compositionally biased region" description="Low complexity" evidence="15">
    <location>
        <begin position="114"/>
        <end position="138"/>
    </location>
</feature>
<dbReference type="PANTHER" id="PTHR10443">
    <property type="entry name" value="MICROSOMAL DIPEPTIDASE"/>
    <property type="match status" value="1"/>
</dbReference>
<keyword evidence="14" id="KW-0378">Hydrolase</keyword>
<keyword evidence="14" id="KW-0645">Protease</keyword>